<name>A0A9D1KTC1_9FLAO</name>
<evidence type="ECO:0000259" key="11">
    <source>
        <dbReference type="PROSITE" id="PS51194"/>
    </source>
</evidence>
<dbReference type="EC" id="3.6.4.-" evidence="9"/>
<evidence type="ECO:0000259" key="10">
    <source>
        <dbReference type="PROSITE" id="PS51192"/>
    </source>
</evidence>
<evidence type="ECO:0000256" key="2">
    <source>
        <dbReference type="ARBA" id="ARBA00022741"/>
    </source>
</evidence>
<evidence type="ECO:0000256" key="8">
    <source>
        <dbReference type="ARBA" id="ARBA00023204"/>
    </source>
</evidence>
<feature type="domain" description="Helicase C-terminal" evidence="11">
    <location>
        <begin position="755"/>
        <end position="909"/>
    </location>
</feature>
<dbReference type="SUPFAM" id="SSF143517">
    <property type="entry name" value="TRCF domain-like"/>
    <property type="match status" value="1"/>
</dbReference>
<dbReference type="Pfam" id="PF02559">
    <property type="entry name" value="CarD_TRCF_RID"/>
    <property type="match status" value="1"/>
</dbReference>
<dbReference type="Proteomes" id="UP000824161">
    <property type="component" value="Unassembled WGS sequence"/>
</dbReference>
<reference evidence="12" key="1">
    <citation type="submission" date="2020-10" db="EMBL/GenBank/DDBJ databases">
        <authorList>
            <person name="Gilroy R."/>
        </authorList>
    </citation>
    <scope>NUCLEOTIDE SEQUENCE</scope>
    <source>
        <strain evidence="12">1383</strain>
    </source>
</reference>
<dbReference type="Pfam" id="PF00270">
    <property type="entry name" value="DEAD"/>
    <property type="match status" value="1"/>
</dbReference>
<evidence type="ECO:0000256" key="7">
    <source>
        <dbReference type="ARBA" id="ARBA00023125"/>
    </source>
</evidence>
<evidence type="ECO:0000256" key="4">
    <source>
        <dbReference type="ARBA" id="ARBA00022801"/>
    </source>
</evidence>
<evidence type="ECO:0000313" key="13">
    <source>
        <dbReference type="Proteomes" id="UP000824161"/>
    </source>
</evidence>
<feature type="domain" description="Helicase ATP-binding" evidence="10">
    <location>
        <begin position="573"/>
        <end position="734"/>
    </location>
</feature>
<gene>
    <name evidence="9 12" type="primary">mfd</name>
    <name evidence="12" type="ORF">IAC44_03095</name>
</gene>
<dbReference type="GO" id="GO:0003684">
    <property type="term" value="F:damaged DNA binding"/>
    <property type="evidence" value="ECO:0007669"/>
    <property type="project" value="InterPro"/>
</dbReference>
<dbReference type="SMART" id="SM00982">
    <property type="entry name" value="TRCF"/>
    <property type="match status" value="1"/>
</dbReference>
<keyword evidence="4 9" id="KW-0378">Hydrolase</keyword>
<dbReference type="GO" id="GO:0003678">
    <property type="term" value="F:DNA helicase activity"/>
    <property type="evidence" value="ECO:0007669"/>
    <property type="project" value="TreeGrafter"/>
</dbReference>
<dbReference type="SUPFAM" id="SSF52540">
    <property type="entry name" value="P-loop containing nucleoside triphosphate hydrolases"/>
    <property type="match status" value="3"/>
</dbReference>
<dbReference type="GO" id="GO:0016787">
    <property type="term" value="F:hydrolase activity"/>
    <property type="evidence" value="ECO:0007669"/>
    <property type="project" value="UniProtKB-KW"/>
</dbReference>
<dbReference type="CDD" id="cd17991">
    <property type="entry name" value="DEXHc_TRCF"/>
    <property type="match status" value="1"/>
</dbReference>
<dbReference type="InterPro" id="IPR047112">
    <property type="entry name" value="RecG/Mfd"/>
</dbReference>
<sequence>MEKEEIVRRVARGENYKRLEGALSASPQAKVCLKGYVGSWLYVAAAQLLGQLKTHLLVVCADKEAAGYAYGDLRYLCGEDRALFYPASYRRPYQSEEVDNANVLLRGEVLSALASSAGGCCVVSYPEALFEKVVSRQGVVSRTFEIAVGDTLPIDRLVERLEGEGFERAEFVFSAGQYAVRGGIVDIFSFSADTPYRVEFFGDQVESIRPFDLQTQLSQGSRPSFSVMGNLKPSPETEKEYRSFFDFLPEGTLVLAHNIPACAALVGKRMEKAREDFSALKENSPLKHLPPEELFLDEGEFRRGFARHRVLELSQRPFFEGACELDSGIVPQAVFHRNFQLLGQTLSESSARGLSNVIFCANDTQVRRLKDIFADVDRQVRFEAIEGELHEGFTDASASLACYTDHQIFERYQRYAVPRQYTQSQALSLSQLAELEVGDYVTHIDHGIGRFGGLQKIDVDGRLQEAVKLVYAGGDILYVSIHSFHKIAKYSGKEASQPRVDRLGSGAWKALKDRAKKRVKQVAFDLIKLYAARRAVKGYAFSPDTYLQNELEASFIYEDTPDQLKATQAVKADMESDRPMDRLVCGDVGFGKTEVAIRAAFKAACDSKQVAVLVPTTILAFQHYRSFASRLKRMPVRVDYLNRFRSPKEKAAILKDLAEGKIDILIGTHQIVGKSVKFKDLGLLIVDEEHKFGVGVKDKLKTLRTNVDTLTLTATPIPRTLQFSLMSARDLSVIATPPPNRHPIHTQVVTFDREVIRDAIARELARGGQVFFIHNRIENIYEVAALVQELVPDARIVVGHGQMKGEELEKRMLDFMEGRYDVLVSTSIVESGLDIPNANTILVNNAHQFGLSDLHQLRGRVGRSNKNAYCYYIAPPYSAMTDDARHRLEALEKYSAIGQGINIAMKDLEIRGAGDLLGAEQSGFIADIGFDTYQKILSEAVEELRREEFADVFAGDGGSNDTLSFVAPDTQLDTDFELLIPDDYVSSSVERLRLYNTLSGLKTDGQLEDFAAQLRDRFGPLPPQVTDLLSSIRLKWEASELGFEKLVIKKGILRAHFPSDSASPYYRSEVFSSILAWGGAQGNRCRFEEKPQRDGRKALVMRLEGVRSLAQARETVNSLARAALKKPE</sequence>
<keyword evidence="3 9" id="KW-0227">DNA damage</keyword>
<dbReference type="Gene3D" id="3.40.50.300">
    <property type="entry name" value="P-loop containing nucleotide triphosphate hydrolases"/>
    <property type="match status" value="2"/>
</dbReference>
<reference evidence="12" key="2">
    <citation type="journal article" date="2021" name="PeerJ">
        <title>Extensive microbial diversity within the chicken gut microbiome revealed by metagenomics and culture.</title>
        <authorList>
            <person name="Gilroy R."/>
            <person name="Ravi A."/>
            <person name="Getino M."/>
            <person name="Pursley I."/>
            <person name="Horton D.L."/>
            <person name="Alikhan N.F."/>
            <person name="Baker D."/>
            <person name="Gharbi K."/>
            <person name="Hall N."/>
            <person name="Watson M."/>
            <person name="Adriaenssens E.M."/>
            <person name="Foster-Nyarko E."/>
            <person name="Jarju S."/>
            <person name="Secka A."/>
            <person name="Antonio M."/>
            <person name="Oren A."/>
            <person name="Chaudhuri R.R."/>
            <person name="La Ragione R."/>
            <person name="Hildebrand F."/>
            <person name="Pallen M.J."/>
        </authorList>
    </citation>
    <scope>NUCLEOTIDE SEQUENCE</scope>
    <source>
        <strain evidence="12">1383</strain>
    </source>
</reference>
<evidence type="ECO:0000256" key="9">
    <source>
        <dbReference type="HAMAP-Rule" id="MF_00969"/>
    </source>
</evidence>
<dbReference type="GO" id="GO:0006355">
    <property type="term" value="P:regulation of DNA-templated transcription"/>
    <property type="evidence" value="ECO:0007669"/>
    <property type="project" value="UniProtKB-UniRule"/>
</dbReference>
<dbReference type="SMART" id="SM00487">
    <property type="entry name" value="DEXDc"/>
    <property type="match status" value="1"/>
</dbReference>
<dbReference type="Gene3D" id="3.30.2060.10">
    <property type="entry name" value="Penicillin-binding protein 1b domain"/>
    <property type="match status" value="1"/>
</dbReference>
<dbReference type="Pfam" id="PF17757">
    <property type="entry name" value="UvrB_inter"/>
    <property type="match status" value="1"/>
</dbReference>
<keyword evidence="8 9" id="KW-0234">DNA repair</keyword>
<dbReference type="Pfam" id="PF00271">
    <property type="entry name" value="Helicase_C"/>
    <property type="match status" value="1"/>
</dbReference>
<dbReference type="InterPro" id="IPR041471">
    <property type="entry name" value="UvrB_inter"/>
</dbReference>
<evidence type="ECO:0000256" key="5">
    <source>
        <dbReference type="ARBA" id="ARBA00022806"/>
    </source>
</evidence>
<dbReference type="InterPro" id="IPR001650">
    <property type="entry name" value="Helicase_C-like"/>
</dbReference>
<dbReference type="InterPro" id="IPR037235">
    <property type="entry name" value="TRCF-like_C_D7"/>
</dbReference>
<dbReference type="InterPro" id="IPR004576">
    <property type="entry name" value="Mfd"/>
</dbReference>
<keyword evidence="6 9" id="KW-0067">ATP-binding</keyword>
<evidence type="ECO:0000313" key="12">
    <source>
        <dbReference type="EMBL" id="HIT97803.1"/>
    </source>
</evidence>
<dbReference type="Gene3D" id="3.40.50.11180">
    <property type="match status" value="1"/>
</dbReference>
<dbReference type="InterPro" id="IPR036101">
    <property type="entry name" value="CarD-like/TRCF_RID_sf"/>
</dbReference>
<dbReference type="HAMAP" id="MF_00969">
    <property type="entry name" value="TRCF"/>
    <property type="match status" value="1"/>
</dbReference>
<organism evidence="12 13">
    <name type="scientific">Candidatus Merdimorpha stercoravium</name>
    <dbReference type="NCBI Taxonomy" id="2840863"/>
    <lineage>
        <taxon>Bacteria</taxon>
        <taxon>Pseudomonadati</taxon>
        <taxon>Bacteroidota</taxon>
        <taxon>Flavobacteriia</taxon>
        <taxon>Flavobacteriales</taxon>
        <taxon>Candidatus Merdimorpha</taxon>
    </lineage>
</organism>
<keyword evidence="5" id="KW-0347">Helicase</keyword>
<dbReference type="InterPro" id="IPR011545">
    <property type="entry name" value="DEAD/DEAH_box_helicase_dom"/>
</dbReference>
<dbReference type="InterPro" id="IPR027417">
    <property type="entry name" value="P-loop_NTPase"/>
</dbReference>
<accession>A0A9D1KTC1</accession>
<dbReference type="PANTHER" id="PTHR47964:SF1">
    <property type="entry name" value="ATP-DEPENDENT DNA HELICASE HOMOLOG RECG, CHLOROPLASTIC"/>
    <property type="match status" value="1"/>
</dbReference>
<dbReference type="PANTHER" id="PTHR47964">
    <property type="entry name" value="ATP-DEPENDENT DNA HELICASE HOMOLOG RECG, CHLOROPLASTIC"/>
    <property type="match status" value="1"/>
</dbReference>
<keyword evidence="1 9" id="KW-0963">Cytoplasm</keyword>
<evidence type="ECO:0000256" key="1">
    <source>
        <dbReference type="ARBA" id="ARBA00022490"/>
    </source>
</evidence>
<evidence type="ECO:0000256" key="3">
    <source>
        <dbReference type="ARBA" id="ARBA00022763"/>
    </source>
</evidence>
<dbReference type="PROSITE" id="PS51194">
    <property type="entry name" value="HELICASE_CTER"/>
    <property type="match status" value="1"/>
</dbReference>
<comment type="function">
    <text evidence="9">Couples transcription and DNA repair by recognizing RNA polymerase (RNAP) stalled at DNA lesions. Mediates ATP-dependent release of RNAP and its truncated transcript from the DNA, and recruitment of nucleotide excision repair machinery to the damaged site.</text>
</comment>
<dbReference type="GO" id="GO:0005737">
    <property type="term" value="C:cytoplasm"/>
    <property type="evidence" value="ECO:0007669"/>
    <property type="project" value="UniProtKB-SubCell"/>
</dbReference>
<dbReference type="Gene3D" id="3.90.1150.50">
    <property type="entry name" value="Transcription-repair-coupling factor, D7 domain"/>
    <property type="match status" value="1"/>
</dbReference>
<dbReference type="PROSITE" id="PS51192">
    <property type="entry name" value="HELICASE_ATP_BIND_1"/>
    <property type="match status" value="1"/>
</dbReference>
<dbReference type="AlphaFoldDB" id="A0A9D1KTC1"/>
<dbReference type="GO" id="GO:0000716">
    <property type="term" value="P:transcription-coupled nucleotide-excision repair, DNA damage recognition"/>
    <property type="evidence" value="ECO:0007669"/>
    <property type="project" value="UniProtKB-UniRule"/>
</dbReference>
<protein>
    <recommendedName>
        <fullName evidence="9">Transcription-repair-coupling factor</fullName>
        <shortName evidence="9">TRCF</shortName>
        <ecNumber evidence="9">3.6.4.-</ecNumber>
    </recommendedName>
</protein>
<dbReference type="InterPro" id="IPR003711">
    <property type="entry name" value="CarD-like/TRCF_RID"/>
</dbReference>
<dbReference type="SUPFAM" id="SSF141259">
    <property type="entry name" value="CarD-like"/>
    <property type="match status" value="1"/>
</dbReference>
<comment type="similarity">
    <text evidence="9">In the N-terminal section; belongs to the UvrB family.</text>
</comment>
<comment type="subcellular location">
    <subcellularLocation>
        <location evidence="9">Cytoplasm</location>
    </subcellularLocation>
</comment>
<dbReference type="InterPro" id="IPR005118">
    <property type="entry name" value="TRCF_C"/>
</dbReference>
<dbReference type="Gene3D" id="2.40.10.170">
    <property type="match status" value="1"/>
</dbReference>
<keyword evidence="2 9" id="KW-0547">Nucleotide-binding</keyword>
<dbReference type="InterPro" id="IPR014001">
    <property type="entry name" value="Helicase_ATP-bd"/>
</dbReference>
<keyword evidence="7 9" id="KW-0238">DNA-binding</keyword>
<comment type="caution">
    <text evidence="12">The sequence shown here is derived from an EMBL/GenBank/DDBJ whole genome shotgun (WGS) entry which is preliminary data.</text>
</comment>
<dbReference type="NCBIfam" id="TIGR00580">
    <property type="entry name" value="mfd"/>
    <property type="match status" value="1"/>
</dbReference>
<dbReference type="GO" id="GO:0005524">
    <property type="term" value="F:ATP binding"/>
    <property type="evidence" value="ECO:0007669"/>
    <property type="project" value="UniProtKB-UniRule"/>
</dbReference>
<dbReference type="Pfam" id="PF03461">
    <property type="entry name" value="TRCF"/>
    <property type="match status" value="1"/>
</dbReference>
<dbReference type="EMBL" id="DVLY01000072">
    <property type="protein sequence ID" value="HIT97803.1"/>
    <property type="molecule type" value="Genomic_DNA"/>
</dbReference>
<evidence type="ECO:0000256" key="6">
    <source>
        <dbReference type="ARBA" id="ARBA00022840"/>
    </source>
</evidence>
<dbReference type="SMART" id="SM01058">
    <property type="entry name" value="CarD_TRCF"/>
    <property type="match status" value="1"/>
</dbReference>
<dbReference type="SMART" id="SM00490">
    <property type="entry name" value="HELICc"/>
    <property type="match status" value="1"/>
</dbReference>
<proteinExistence type="inferred from homology"/>
<comment type="similarity">
    <text evidence="9">In the C-terminal section; belongs to the helicase family. RecG subfamily.</text>
</comment>